<evidence type="ECO:0000256" key="3">
    <source>
        <dbReference type="ARBA" id="ARBA00022806"/>
    </source>
</evidence>
<dbReference type="Pfam" id="PF00270">
    <property type="entry name" value="DEAD"/>
    <property type="match status" value="1"/>
</dbReference>
<evidence type="ECO:0000313" key="8">
    <source>
        <dbReference type="EMBL" id="GBO43254.1"/>
    </source>
</evidence>
<dbReference type="AlphaFoldDB" id="A0A4Y2X2X9"/>
<reference evidence="8 9" key="1">
    <citation type="journal article" date="2019" name="Sci. Rep.">
        <title>Orb-weaving spider Araneus ventricosus genome elucidates the spidroin gene catalogue.</title>
        <authorList>
            <person name="Kono N."/>
            <person name="Nakamura H."/>
            <person name="Ohtoshi R."/>
            <person name="Moran D.A.P."/>
            <person name="Shinohara A."/>
            <person name="Yoshida Y."/>
            <person name="Fujiwara M."/>
            <person name="Mori M."/>
            <person name="Tomita M."/>
            <person name="Arakawa K."/>
        </authorList>
    </citation>
    <scope>NUCLEOTIDE SEQUENCE [LARGE SCALE GENOMIC DNA]</scope>
</reference>
<proteinExistence type="inferred from homology"/>
<keyword evidence="3 6" id="KW-0347">Helicase</keyword>
<protein>
    <recommendedName>
        <fullName evidence="6">ATP-dependent RNA helicase</fullName>
        <ecNumber evidence="6">3.6.4.13</ecNumber>
    </recommendedName>
</protein>
<dbReference type="PANTHER" id="PTHR24031">
    <property type="entry name" value="RNA HELICASE"/>
    <property type="match status" value="1"/>
</dbReference>
<dbReference type="Gene3D" id="3.40.50.300">
    <property type="entry name" value="P-loop containing nucleotide triphosphate hydrolases"/>
    <property type="match status" value="1"/>
</dbReference>
<keyword evidence="1 6" id="KW-0547">Nucleotide-binding</keyword>
<dbReference type="InterPro" id="IPR011545">
    <property type="entry name" value="DEAD/DEAH_box_helicase_dom"/>
</dbReference>
<evidence type="ECO:0000313" key="9">
    <source>
        <dbReference type="Proteomes" id="UP000499080"/>
    </source>
</evidence>
<accession>A0A4Y2X2X9</accession>
<dbReference type="OrthoDB" id="6511945at2759"/>
<dbReference type="InterPro" id="IPR027417">
    <property type="entry name" value="P-loop_NTPase"/>
</dbReference>
<comment type="caution">
    <text evidence="8">The sequence shown here is derived from an EMBL/GenBank/DDBJ whole genome shotgun (WGS) entry which is preliminary data.</text>
</comment>
<keyword evidence="9" id="KW-1185">Reference proteome</keyword>
<gene>
    <name evidence="8" type="primary">DBP4</name>
    <name evidence="8" type="ORF">AVEN_197410_1</name>
</gene>
<dbReference type="Proteomes" id="UP000499080">
    <property type="component" value="Unassembled WGS sequence"/>
</dbReference>
<keyword evidence="6" id="KW-0694">RNA-binding</keyword>
<dbReference type="PROSITE" id="PS51195">
    <property type="entry name" value="Q_MOTIF"/>
    <property type="match status" value="1"/>
</dbReference>
<dbReference type="GO" id="GO:0005524">
    <property type="term" value="F:ATP binding"/>
    <property type="evidence" value="ECO:0007669"/>
    <property type="project" value="UniProtKB-UniRule"/>
</dbReference>
<evidence type="ECO:0000256" key="5">
    <source>
        <dbReference type="PROSITE-ProRule" id="PRU00552"/>
    </source>
</evidence>
<sequence>FDSLSTEKFEDFPLSEKTKKGLRESNFVTPTEIQKESVGLALKGHDILGAAKTGSGKTLAFLLPVAGIQIAKFNEIVKLKEQVLSLNCQGLDKELYFPFCGHLAPYGGY</sequence>
<feature type="short sequence motif" description="Q motif" evidence="5">
    <location>
        <begin position="7"/>
        <end position="35"/>
    </location>
</feature>
<dbReference type="EC" id="3.6.4.13" evidence="6"/>
<evidence type="ECO:0000256" key="6">
    <source>
        <dbReference type="RuleBase" id="RU365068"/>
    </source>
</evidence>
<evidence type="ECO:0000256" key="1">
    <source>
        <dbReference type="ARBA" id="ARBA00022741"/>
    </source>
</evidence>
<dbReference type="SUPFAM" id="SSF52540">
    <property type="entry name" value="P-loop containing nucleoside triphosphate hydrolases"/>
    <property type="match status" value="1"/>
</dbReference>
<evidence type="ECO:0000256" key="2">
    <source>
        <dbReference type="ARBA" id="ARBA00022801"/>
    </source>
</evidence>
<dbReference type="GO" id="GO:0003723">
    <property type="term" value="F:RNA binding"/>
    <property type="evidence" value="ECO:0007669"/>
    <property type="project" value="UniProtKB-UniRule"/>
</dbReference>
<organism evidence="8 9">
    <name type="scientific">Araneus ventricosus</name>
    <name type="common">Orbweaver spider</name>
    <name type="synonym">Epeira ventricosa</name>
    <dbReference type="NCBI Taxonomy" id="182803"/>
    <lineage>
        <taxon>Eukaryota</taxon>
        <taxon>Metazoa</taxon>
        <taxon>Ecdysozoa</taxon>
        <taxon>Arthropoda</taxon>
        <taxon>Chelicerata</taxon>
        <taxon>Arachnida</taxon>
        <taxon>Araneae</taxon>
        <taxon>Araneomorphae</taxon>
        <taxon>Entelegynae</taxon>
        <taxon>Araneoidea</taxon>
        <taxon>Araneidae</taxon>
        <taxon>Araneus</taxon>
    </lineage>
</organism>
<evidence type="ECO:0000256" key="4">
    <source>
        <dbReference type="ARBA" id="ARBA00022840"/>
    </source>
</evidence>
<dbReference type="InterPro" id="IPR014014">
    <property type="entry name" value="RNA_helicase_DEAD_Q_motif"/>
</dbReference>
<dbReference type="EMBL" id="BGPR01069637">
    <property type="protein sequence ID" value="GBO43254.1"/>
    <property type="molecule type" value="Genomic_DNA"/>
</dbReference>
<dbReference type="GO" id="GO:0016787">
    <property type="term" value="F:hydrolase activity"/>
    <property type="evidence" value="ECO:0007669"/>
    <property type="project" value="UniProtKB-KW"/>
</dbReference>
<evidence type="ECO:0000259" key="7">
    <source>
        <dbReference type="PROSITE" id="PS51195"/>
    </source>
</evidence>
<comment type="similarity">
    <text evidence="6">Belongs to the DEAD box helicase family.</text>
</comment>
<comment type="domain">
    <text evidence="6">The Q motif is unique to and characteristic of the DEAD box family of RNA helicases and controls ATP binding and hydrolysis.</text>
</comment>
<keyword evidence="4 6" id="KW-0067">ATP-binding</keyword>
<feature type="domain" description="DEAD-box RNA helicase Q" evidence="7">
    <location>
        <begin position="7"/>
        <end position="35"/>
    </location>
</feature>
<comment type="catalytic activity">
    <reaction evidence="6">
        <text>ATP + H2O = ADP + phosphate + H(+)</text>
        <dbReference type="Rhea" id="RHEA:13065"/>
        <dbReference type="ChEBI" id="CHEBI:15377"/>
        <dbReference type="ChEBI" id="CHEBI:15378"/>
        <dbReference type="ChEBI" id="CHEBI:30616"/>
        <dbReference type="ChEBI" id="CHEBI:43474"/>
        <dbReference type="ChEBI" id="CHEBI:456216"/>
        <dbReference type="EC" id="3.6.4.13"/>
    </reaction>
</comment>
<dbReference type="GO" id="GO:0003724">
    <property type="term" value="F:RNA helicase activity"/>
    <property type="evidence" value="ECO:0007669"/>
    <property type="project" value="UniProtKB-EC"/>
</dbReference>
<feature type="non-terminal residue" evidence="8">
    <location>
        <position position="1"/>
    </location>
</feature>
<name>A0A4Y2X2X9_ARAVE</name>
<comment type="function">
    <text evidence="6">RNA helicase.</text>
</comment>
<keyword evidence="2 6" id="KW-0378">Hydrolase</keyword>